<dbReference type="Proteomes" id="UP000461880">
    <property type="component" value="Unassembled WGS sequence"/>
</dbReference>
<proteinExistence type="predicted"/>
<organism evidence="1 2">
    <name type="scientific">Stecheria intestinalis</name>
    <dbReference type="NCBI Taxonomy" id="2606630"/>
    <lineage>
        <taxon>Bacteria</taxon>
        <taxon>Bacillati</taxon>
        <taxon>Bacillota</taxon>
        <taxon>Erysipelotrichia</taxon>
        <taxon>Erysipelotrichales</taxon>
        <taxon>Erysipelotrichaceae</taxon>
        <taxon>Stecheria</taxon>
    </lineage>
</organism>
<evidence type="ECO:0000313" key="2">
    <source>
        <dbReference type="Proteomes" id="UP000461880"/>
    </source>
</evidence>
<accession>A0A7X2NTG9</accession>
<gene>
    <name evidence="1" type="ORF">FYJ51_09665</name>
</gene>
<dbReference type="InterPro" id="IPR013324">
    <property type="entry name" value="RNA_pol_sigma_r3/r4-like"/>
</dbReference>
<comment type="caution">
    <text evidence="1">The sequence shown here is derived from an EMBL/GenBank/DDBJ whole genome shotgun (WGS) entry which is preliminary data.</text>
</comment>
<dbReference type="SUPFAM" id="SSF88659">
    <property type="entry name" value="Sigma3 and sigma4 domains of RNA polymerase sigma factors"/>
    <property type="match status" value="1"/>
</dbReference>
<dbReference type="RefSeq" id="WP_105304094.1">
    <property type="nucleotide sequence ID" value="NZ_JAQXPC010000016.1"/>
</dbReference>
<dbReference type="EMBL" id="VUMN01000024">
    <property type="protein sequence ID" value="MSS59160.1"/>
    <property type="molecule type" value="Genomic_DNA"/>
</dbReference>
<evidence type="ECO:0000313" key="1">
    <source>
        <dbReference type="EMBL" id="MSS59160.1"/>
    </source>
</evidence>
<name>A0A7X2NTG9_9FIRM</name>
<dbReference type="AlphaFoldDB" id="A0A7X2NTG9"/>
<sequence length="67" mass="7629">MNLIRSQGLEELSPEQCFVLLKEWENHQSASETAAMLGVSRSHAMRCLQEINQILEGRTEHADAYRA</sequence>
<protein>
    <submittedName>
        <fullName evidence="1">Uncharacterized protein</fullName>
    </submittedName>
</protein>
<reference evidence="1 2" key="1">
    <citation type="submission" date="2019-08" db="EMBL/GenBank/DDBJ databases">
        <title>In-depth cultivation of the pig gut microbiome towards novel bacterial diversity and tailored functional studies.</title>
        <authorList>
            <person name="Wylensek D."/>
            <person name="Hitch T.C.A."/>
            <person name="Clavel T."/>
        </authorList>
    </citation>
    <scope>NUCLEOTIDE SEQUENCE [LARGE SCALE GENOMIC DNA]</scope>
    <source>
        <strain evidence="1 2">Oil+RF-744-GAM-WT-6</strain>
    </source>
</reference>
<keyword evidence="2" id="KW-1185">Reference proteome</keyword>